<dbReference type="AlphaFoldDB" id="A0A6G1B5U3"/>
<keyword evidence="2" id="KW-1185">Reference proteome</keyword>
<feature type="non-terminal residue" evidence="1">
    <location>
        <position position="101"/>
    </location>
</feature>
<gene>
    <name evidence="1" type="primary">Pol_156</name>
    <name evidence="1" type="ORF">FOF47_R07232</name>
</gene>
<dbReference type="Proteomes" id="UP000475037">
    <property type="component" value="Unassembled WGS sequence"/>
</dbReference>
<sequence length="101" mass="12034">IALLGIYPRDTEVLMHRGRCIPMSIAVLSTIAKLWKQPKCPTDEWIKKMWFTCIIEYYLQMRKNEVMPFATMWMELEGIVLSEINQPEKDRYHMFSLICGY</sequence>
<protein>
    <submittedName>
        <fullName evidence="1">LORF2 protein</fullName>
    </submittedName>
</protein>
<evidence type="ECO:0000313" key="2">
    <source>
        <dbReference type="Proteomes" id="UP000475037"/>
    </source>
</evidence>
<proteinExistence type="predicted"/>
<reference evidence="1 2" key="1">
    <citation type="submission" date="2019-11" db="EMBL/GenBank/DDBJ databases">
        <authorList>
            <person name="Yang C."/>
            <person name="Li F."/>
        </authorList>
    </citation>
    <scope>NUCLEOTIDE SEQUENCE [LARGE SCALE GENOMIC DNA]</scope>
    <source>
        <strain evidence="1">KB4526</strain>
        <tissue evidence="1">Muscle</tissue>
    </source>
</reference>
<feature type="non-terminal residue" evidence="1">
    <location>
        <position position="1"/>
    </location>
</feature>
<organism evidence="1 2">
    <name type="scientific">Crocuta crocuta</name>
    <name type="common">Spotted hyena</name>
    <dbReference type="NCBI Taxonomy" id="9678"/>
    <lineage>
        <taxon>Eukaryota</taxon>
        <taxon>Metazoa</taxon>
        <taxon>Chordata</taxon>
        <taxon>Craniata</taxon>
        <taxon>Vertebrata</taxon>
        <taxon>Euteleostomi</taxon>
        <taxon>Mammalia</taxon>
        <taxon>Eutheria</taxon>
        <taxon>Laurasiatheria</taxon>
        <taxon>Carnivora</taxon>
        <taxon>Feliformia</taxon>
        <taxon>Hyaenidae</taxon>
        <taxon>Crocuta</taxon>
    </lineage>
</organism>
<evidence type="ECO:0000313" key="1">
    <source>
        <dbReference type="EMBL" id="KAF0883296.1"/>
    </source>
</evidence>
<dbReference type="EMBL" id="VOAJ01002272">
    <property type="protein sequence ID" value="KAF0883296.1"/>
    <property type="molecule type" value="Genomic_DNA"/>
</dbReference>
<comment type="caution">
    <text evidence="1">The sequence shown here is derived from an EMBL/GenBank/DDBJ whole genome shotgun (WGS) entry which is preliminary data.</text>
</comment>
<accession>A0A6G1B5U3</accession>
<name>A0A6G1B5U3_CROCR</name>